<keyword evidence="2" id="KW-1185">Reference proteome</keyword>
<name>A0ABY2F9F6_9ACTN</name>
<reference evidence="1 2" key="1">
    <citation type="submission" date="2019-03" db="EMBL/GenBank/DDBJ databases">
        <title>Genomic Encyclopedia of Type Strains, Phase III (KMG-III): the genomes of soil and plant-associated and newly described type strains.</title>
        <authorList>
            <person name="Whitman W."/>
        </authorList>
    </citation>
    <scope>NUCLEOTIDE SEQUENCE [LARGE SCALE GENOMIC DNA]</scope>
    <source>
        <strain evidence="1 2">VKMAc-2574</strain>
    </source>
</reference>
<organism evidence="1 2">
    <name type="scientific">Kribbella pratensis</name>
    <dbReference type="NCBI Taxonomy" id="2512112"/>
    <lineage>
        <taxon>Bacteria</taxon>
        <taxon>Bacillati</taxon>
        <taxon>Actinomycetota</taxon>
        <taxon>Actinomycetes</taxon>
        <taxon>Propionibacteriales</taxon>
        <taxon>Kribbellaceae</taxon>
        <taxon>Kribbella</taxon>
    </lineage>
</organism>
<comment type="caution">
    <text evidence="1">The sequence shown here is derived from an EMBL/GenBank/DDBJ whole genome shotgun (WGS) entry which is preliminary data.</text>
</comment>
<evidence type="ECO:0000313" key="2">
    <source>
        <dbReference type="Proteomes" id="UP000295060"/>
    </source>
</evidence>
<protein>
    <submittedName>
        <fullName evidence="1">Uncharacterized protein</fullName>
    </submittedName>
</protein>
<dbReference type="EMBL" id="SODU01000003">
    <property type="protein sequence ID" value="TDW87215.1"/>
    <property type="molecule type" value="Genomic_DNA"/>
</dbReference>
<evidence type="ECO:0000313" key="1">
    <source>
        <dbReference type="EMBL" id="TDW87215.1"/>
    </source>
</evidence>
<proteinExistence type="predicted"/>
<accession>A0ABY2F9F6</accession>
<dbReference type="Proteomes" id="UP000295060">
    <property type="component" value="Unassembled WGS sequence"/>
</dbReference>
<gene>
    <name evidence="1" type="ORF">EV137_5287</name>
</gene>
<sequence length="33" mass="3623">MAVRHQIRQPDGFEGIVLPGTMAAYPWWPAGGL</sequence>